<dbReference type="AlphaFoldDB" id="A0A9W7LDN3"/>
<sequence length="119" mass="12887">CSPAGCCSCKGIFLVCFEVHVCFNTTDECNSIGCPGRMSCPCCTFACIYPNYQLIDATANGCCVWTEVAFPPTKEKPLGCGTCFLNCAYDEGVKVGCFKSFEELINGNSVAPKEEEMDR</sequence>
<keyword evidence="3" id="KW-1185">Reference proteome</keyword>
<proteinExistence type="predicted"/>
<feature type="chain" id="PRO_5040854979" evidence="1">
    <location>
        <begin position="25"/>
        <end position="119"/>
    </location>
</feature>
<gene>
    <name evidence="2" type="ORF">TrCOL_g5718</name>
</gene>
<reference evidence="3" key="1">
    <citation type="journal article" date="2023" name="Commun. Biol.">
        <title>Genome analysis of Parmales, the sister group of diatoms, reveals the evolutionary specialization of diatoms from phago-mixotrophs to photoautotrophs.</title>
        <authorList>
            <person name="Ban H."/>
            <person name="Sato S."/>
            <person name="Yoshikawa S."/>
            <person name="Yamada K."/>
            <person name="Nakamura Y."/>
            <person name="Ichinomiya M."/>
            <person name="Sato N."/>
            <person name="Blanc-Mathieu R."/>
            <person name="Endo H."/>
            <person name="Kuwata A."/>
            <person name="Ogata H."/>
        </authorList>
    </citation>
    <scope>NUCLEOTIDE SEQUENCE [LARGE SCALE GENOMIC DNA]</scope>
</reference>
<organism evidence="2 3">
    <name type="scientific">Triparma columacea</name>
    <dbReference type="NCBI Taxonomy" id="722753"/>
    <lineage>
        <taxon>Eukaryota</taxon>
        <taxon>Sar</taxon>
        <taxon>Stramenopiles</taxon>
        <taxon>Ochrophyta</taxon>
        <taxon>Bolidophyceae</taxon>
        <taxon>Parmales</taxon>
        <taxon>Triparmaceae</taxon>
        <taxon>Triparma</taxon>
    </lineage>
</organism>
<evidence type="ECO:0000313" key="2">
    <source>
        <dbReference type="EMBL" id="GMI45941.1"/>
    </source>
</evidence>
<feature type="non-terminal residue" evidence="2">
    <location>
        <position position="1"/>
    </location>
</feature>
<evidence type="ECO:0000313" key="3">
    <source>
        <dbReference type="Proteomes" id="UP001165065"/>
    </source>
</evidence>
<dbReference type="EMBL" id="BRYA01001682">
    <property type="protein sequence ID" value="GMI45941.1"/>
    <property type="molecule type" value="Genomic_DNA"/>
</dbReference>
<accession>A0A9W7LDN3</accession>
<feature type="signal peptide" evidence="1">
    <location>
        <begin position="1"/>
        <end position="24"/>
    </location>
</feature>
<keyword evidence="1" id="KW-0732">Signal</keyword>
<comment type="caution">
    <text evidence="2">The sequence shown here is derived from an EMBL/GenBank/DDBJ whole genome shotgun (WGS) entry which is preliminary data.</text>
</comment>
<evidence type="ECO:0000256" key="1">
    <source>
        <dbReference type="SAM" id="SignalP"/>
    </source>
</evidence>
<name>A0A9W7LDN3_9STRA</name>
<dbReference type="OrthoDB" id="10512399at2759"/>
<dbReference type="Proteomes" id="UP001165065">
    <property type="component" value="Unassembled WGS sequence"/>
</dbReference>
<protein>
    <submittedName>
        <fullName evidence="2">Uncharacterized protein</fullName>
    </submittedName>
</protein>